<keyword evidence="1" id="KW-1133">Transmembrane helix</keyword>
<dbReference type="AlphaFoldDB" id="A0AA42J0T6"/>
<name>A0AA42J0T6_9FIRM</name>
<keyword evidence="1" id="KW-0812">Transmembrane</keyword>
<dbReference type="EMBL" id="JAQIFT010000040">
    <property type="protein sequence ID" value="MDA3731720.1"/>
    <property type="molecule type" value="Genomic_DNA"/>
</dbReference>
<evidence type="ECO:0000256" key="1">
    <source>
        <dbReference type="SAM" id="Phobius"/>
    </source>
</evidence>
<sequence>MDYVLLMIIIVIGIIIYPRRNTFFDKIKLKASLKGFEFEISAKEKSVPPCKREHSNRNK</sequence>
<proteinExistence type="predicted"/>
<gene>
    <name evidence="2" type="ORF">PBV87_09545</name>
</gene>
<keyword evidence="1" id="KW-0472">Membrane</keyword>
<accession>A0AA42J0T6</accession>
<protein>
    <submittedName>
        <fullName evidence="2">Uncharacterized protein</fullName>
    </submittedName>
</protein>
<dbReference type="Proteomes" id="UP001169242">
    <property type="component" value="Unassembled WGS sequence"/>
</dbReference>
<evidence type="ECO:0000313" key="2">
    <source>
        <dbReference type="EMBL" id="MDA3731720.1"/>
    </source>
</evidence>
<keyword evidence="3" id="KW-1185">Reference proteome</keyword>
<comment type="caution">
    <text evidence="2">The sequence shown here is derived from an EMBL/GenBank/DDBJ whole genome shotgun (WGS) entry which is preliminary data.</text>
</comment>
<reference evidence="2" key="1">
    <citation type="journal article" date="2023" name="Int. J. Syst. Evol. Microbiol.">
        <title>&lt;i&gt;Holtiella tumoricola&lt;/i&gt; gen. nov. sp. nov., isolated from a human clinical sample.</title>
        <authorList>
            <person name="Allen-Vercoe E."/>
            <person name="Daigneault M.C."/>
            <person name="Vancuren S.J."/>
            <person name="Cochrane K."/>
            <person name="O'Neal L.L."/>
            <person name="Sankaranarayanan K."/>
            <person name="Lawson P.A."/>
        </authorList>
    </citation>
    <scope>NUCLEOTIDE SEQUENCE</scope>
    <source>
        <strain evidence="2">CC70A</strain>
    </source>
</reference>
<dbReference type="RefSeq" id="WP_053983510.1">
    <property type="nucleotide sequence ID" value="NZ_JAQIFT010000040.1"/>
</dbReference>
<feature type="transmembrane region" description="Helical" evidence="1">
    <location>
        <begin position="6"/>
        <end position="24"/>
    </location>
</feature>
<organism evidence="2 3">
    <name type="scientific">Holtiella tumoricola</name>
    <dbReference type="NCBI Taxonomy" id="3018743"/>
    <lineage>
        <taxon>Bacteria</taxon>
        <taxon>Bacillati</taxon>
        <taxon>Bacillota</taxon>
        <taxon>Clostridia</taxon>
        <taxon>Lachnospirales</taxon>
        <taxon>Cellulosilyticaceae</taxon>
        <taxon>Holtiella</taxon>
    </lineage>
</organism>
<evidence type="ECO:0000313" key="3">
    <source>
        <dbReference type="Proteomes" id="UP001169242"/>
    </source>
</evidence>